<feature type="region of interest" description="Disordered" evidence="1">
    <location>
        <begin position="636"/>
        <end position="677"/>
    </location>
</feature>
<reference evidence="3 4" key="1">
    <citation type="submission" date="2017-12" db="EMBL/GenBank/DDBJ databases">
        <title>Comparative genomics of Botrytis spp.</title>
        <authorList>
            <person name="Valero-Jimenez C.A."/>
            <person name="Tapia P."/>
            <person name="Veloso J."/>
            <person name="Silva-Moreno E."/>
            <person name="Staats M."/>
            <person name="Valdes J.H."/>
            <person name="Van Kan J.A.L."/>
        </authorList>
    </citation>
    <scope>NUCLEOTIDE SEQUENCE [LARGE SCALE GENOMIC DNA]</scope>
    <source>
        <strain evidence="3 4">Bh0001</strain>
    </source>
</reference>
<gene>
    <name evidence="3" type="ORF">BHYA_0005g00200</name>
</gene>
<organism evidence="3 4">
    <name type="scientific">Botrytis hyacinthi</name>
    <dbReference type="NCBI Taxonomy" id="278943"/>
    <lineage>
        <taxon>Eukaryota</taxon>
        <taxon>Fungi</taxon>
        <taxon>Dikarya</taxon>
        <taxon>Ascomycota</taxon>
        <taxon>Pezizomycotina</taxon>
        <taxon>Leotiomycetes</taxon>
        <taxon>Helotiales</taxon>
        <taxon>Sclerotiniaceae</taxon>
        <taxon>Botrytis</taxon>
    </lineage>
</organism>
<dbReference type="Proteomes" id="UP000297814">
    <property type="component" value="Unassembled WGS sequence"/>
</dbReference>
<evidence type="ECO:0000313" key="3">
    <source>
        <dbReference type="EMBL" id="TGO42755.1"/>
    </source>
</evidence>
<dbReference type="AlphaFoldDB" id="A0A4Z1H1X7"/>
<feature type="compositionally biased region" description="Acidic residues" evidence="1">
    <location>
        <begin position="527"/>
        <end position="548"/>
    </location>
</feature>
<feature type="domain" description="C2H2-type" evidence="2">
    <location>
        <begin position="482"/>
        <end position="503"/>
    </location>
</feature>
<feature type="compositionally biased region" description="Basic and acidic residues" evidence="1">
    <location>
        <begin position="641"/>
        <end position="664"/>
    </location>
</feature>
<comment type="caution">
    <text evidence="3">The sequence shown here is derived from an EMBL/GenBank/DDBJ whole genome shotgun (WGS) entry which is preliminary data.</text>
</comment>
<dbReference type="EMBL" id="PQXK01000005">
    <property type="protein sequence ID" value="TGO42755.1"/>
    <property type="molecule type" value="Genomic_DNA"/>
</dbReference>
<keyword evidence="4" id="KW-1185">Reference proteome</keyword>
<evidence type="ECO:0000259" key="2">
    <source>
        <dbReference type="PROSITE" id="PS00028"/>
    </source>
</evidence>
<dbReference type="PROSITE" id="PS00028">
    <property type="entry name" value="ZINC_FINGER_C2H2_1"/>
    <property type="match status" value="1"/>
</dbReference>
<name>A0A4Z1H1X7_9HELO</name>
<sequence length="677" mass="76706">MSSRFSQVAEPKTSPRFNYKAPIPNHTGRKDGYLILPKFNTFTGPINQKLAIIKNSESPELLKVAGHTSKAEDEAACCHEMLFNQPYYIASGPKDKDPVFTAQFFGERDVKNITPAYEAMKEAREIAHRKSADPNSRNDISEFEQQMVGGCKKKILKRRSYVQGFTITQQQDAICAAQLNAAIIENAESTGRLNQLVATAAGNLLANCAPKEVLESLAKQAESAVPITFGHEDNRFFSTVQYNYSGTEIESLEMSLGNFGALHIDGNDDSALWTVLLVLSNIPESYWPGRTFVPSLRIYATMGPMTTLLFKAVHPHISLGPTPMGESKRLRNCGFRDLEESDGVSGKIRAHDKVKMNRINPSLKISTADLFVQLWSWEENGVTMIPRVSRIQAVLDGDGETKERYEGYSKNYDSILSMRWFDSNKKTETNWVWTENIRSTFAHLNPLVWTAAEPLEEFNKWAKKTNNLPAIKRNYGKLPYLCPSCELRFSTKQRVKMHHDLAHMYTYEWRMPQPSVDPAHQERNSEFDEEGEEQLAEEAGLEDEEYSGEEGPVAKKIKSHFTGSAHSQRYHQAKYDRTINKPDRHIRYIKQPKMPADWRADKSGNVKGFIRRKGDSNPMNWGYKVDDKVLSHPNAGMIKTDVSKPKKDDKCKSCEKKKEKEKIKKEKKNSAGGCLVS</sequence>
<evidence type="ECO:0000313" key="4">
    <source>
        <dbReference type="Proteomes" id="UP000297814"/>
    </source>
</evidence>
<proteinExistence type="predicted"/>
<evidence type="ECO:0000256" key="1">
    <source>
        <dbReference type="SAM" id="MobiDB-lite"/>
    </source>
</evidence>
<accession>A0A4Z1H1X7</accession>
<dbReference type="InterPro" id="IPR013087">
    <property type="entry name" value="Znf_C2H2_type"/>
</dbReference>
<protein>
    <recommendedName>
        <fullName evidence="2">C2H2-type domain-containing protein</fullName>
    </recommendedName>
</protein>
<feature type="region of interest" description="Disordered" evidence="1">
    <location>
        <begin position="515"/>
        <end position="548"/>
    </location>
</feature>